<comment type="caution">
    <text evidence="1">The sequence shown here is derived from an EMBL/GenBank/DDBJ whole genome shotgun (WGS) entry which is preliminary data.</text>
</comment>
<accession>A0A9D5JV34</accession>
<evidence type="ECO:0000313" key="1">
    <source>
        <dbReference type="EMBL" id="MBD3324693.1"/>
    </source>
</evidence>
<sequence length="164" mass="18436">MPKSLLLISLLVGILMGAATLKPMAQELPAVLSLEEAIQFALRHNINLQSARDRVSSANISLESAQSEFQIAIRPELSGLFQQGEDVRHDYGLRISKQFRYGGEMSWRATTSIDDDADEEEYYQTDLTLAYTQPLLKGRGKLPTTQEIVAAEYQTRSQYRTLLL</sequence>
<gene>
    <name evidence="1" type="ORF">GF339_08920</name>
</gene>
<dbReference type="EMBL" id="WJJP01000281">
    <property type="protein sequence ID" value="MBD3324693.1"/>
    <property type="molecule type" value="Genomic_DNA"/>
</dbReference>
<name>A0A9D5JV34_9BACT</name>
<feature type="non-terminal residue" evidence="1">
    <location>
        <position position="164"/>
    </location>
</feature>
<dbReference type="AlphaFoldDB" id="A0A9D5JV34"/>
<organism evidence="1 2">
    <name type="scientific">candidate division KSB3 bacterium</name>
    <dbReference type="NCBI Taxonomy" id="2044937"/>
    <lineage>
        <taxon>Bacteria</taxon>
        <taxon>candidate division KSB3</taxon>
    </lineage>
</organism>
<dbReference type="SUPFAM" id="SSF56954">
    <property type="entry name" value="Outer membrane efflux proteins (OEP)"/>
    <property type="match status" value="1"/>
</dbReference>
<dbReference type="Gene3D" id="1.20.1600.10">
    <property type="entry name" value="Outer membrane efflux proteins (OEP)"/>
    <property type="match status" value="1"/>
</dbReference>
<evidence type="ECO:0008006" key="3">
    <source>
        <dbReference type="Google" id="ProtNLM"/>
    </source>
</evidence>
<reference evidence="1" key="1">
    <citation type="submission" date="2019-11" db="EMBL/GenBank/DDBJ databases">
        <title>Microbial mats filling the niche in hypersaline microbial mats.</title>
        <authorList>
            <person name="Wong H.L."/>
            <person name="Macleod F.I."/>
            <person name="White R.A. III"/>
            <person name="Burns B.P."/>
        </authorList>
    </citation>
    <scope>NUCLEOTIDE SEQUENCE</scope>
    <source>
        <strain evidence="1">Rbin_158</strain>
    </source>
</reference>
<proteinExistence type="predicted"/>
<protein>
    <recommendedName>
        <fullName evidence="3">TolC family protein</fullName>
    </recommendedName>
</protein>
<evidence type="ECO:0000313" key="2">
    <source>
        <dbReference type="Proteomes" id="UP000649604"/>
    </source>
</evidence>
<dbReference type="Proteomes" id="UP000649604">
    <property type="component" value="Unassembled WGS sequence"/>
</dbReference>